<sequence>VTSFEARKEGKIPDINRELGLEWIN</sequence>
<dbReference type="EMBL" id="LAZR01036750">
    <property type="protein sequence ID" value="KKL24019.1"/>
    <property type="molecule type" value="Genomic_DNA"/>
</dbReference>
<organism evidence="1">
    <name type="scientific">marine sediment metagenome</name>
    <dbReference type="NCBI Taxonomy" id="412755"/>
    <lineage>
        <taxon>unclassified sequences</taxon>
        <taxon>metagenomes</taxon>
        <taxon>ecological metagenomes</taxon>
    </lineage>
</organism>
<accession>A0A0F9BQ31</accession>
<gene>
    <name evidence="1" type="ORF">LCGC14_2419600</name>
</gene>
<feature type="non-terminal residue" evidence="1">
    <location>
        <position position="1"/>
    </location>
</feature>
<evidence type="ECO:0000313" key="1">
    <source>
        <dbReference type="EMBL" id="KKL24019.1"/>
    </source>
</evidence>
<protein>
    <submittedName>
        <fullName evidence="1">Uncharacterized protein</fullName>
    </submittedName>
</protein>
<comment type="caution">
    <text evidence="1">The sequence shown here is derived from an EMBL/GenBank/DDBJ whole genome shotgun (WGS) entry which is preliminary data.</text>
</comment>
<name>A0A0F9BQ31_9ZZZZ</name>
<dbReference type="AlphaFoldDB" id="A0A0F9BQ31"/>
<reference evidence="1" key="1">
    <citation type="journal article" date="2015" name="Nature">
        <title>Complex archaea that bridge the gap between prokaryotes and eukaryotes.</title>
        <authorList>
            <person name="Spang A."/>
            <person name="Saw J.H."/>
            <person name="Jorgensen S.L."/>
            <person name="Zaremba-Niedzwiedzka K."/>
            <person name="Martijn J."/>
            <person name="Lind A.E."/>
            <person name="van Eijk R."/>
            <person name="Schleper C."/>
            <person name="Guy L."/>
            <person name="Ettema T.J."/>
        </authorList>
    </citation>
    <scope>NUCLEOTIDE SEQUENCE</scope>
</reference>
<proteinExistence type="predicted"/>